<dbReference type="InterPro" id="IPR011250">
    <property type="entry name" value="OMP/PagP_B-barrel"/>
</dbReference>
<evidence type="ECO:0000313" key="3">
    <source>
        <dbReference type="Proteomes" id="UP000823612"/>
    </source>
</evidence>
<feature type="domain" description="Outer membrane protein beta-barrel" evidence="1">
    <location>
        <begin position="39"/>
        <end position="218"/>
    </location>
</feature>
<organism evidence="2 3">
    <name type="scientific">Candidatus Pullibacteroides excrementavium</name>
    <dbReference type="NCBI Taxonomy" id="2840905"/>
    <lineage>
        <taxon>Bacteria</taxon>
        <taxon>Pseudomonadati</taxon>
        <taxon>Bacteroidota</taxon>
        <taxon>Bacteroidia</taxon>
        <taxon>Bacteroidales</taxon>
        <taxon>Candidatus Pullibacteroides</taxon>
    </lineage>
</organism>
<accession>A0A9D9DTA9</accession>
<dbReference type="InterPro" id="IPR025665">
    <property type="entry name" value="Beta-barrel_OMP_2"/>
</dbReference>
<dbReference type="Pfam" id="PF13568">
    <property type="entry name" value="OMP_b-brl_2"/>
    <property type="match status" value="1"/>
</dbReference>
<dbReference type="EMBL" id="JADIMZ010000070">
    <property type="protein sequence ID" value="MBO8432570.1"/>
    <property type="molecule type" value="Genomic_DNA"/>
</dbReference>
<reference evidence="2" key="2">
    <citation type="journal article" date="2021" name="PeerJ">
        <title>Extensive microbial diversity within the chicken gut microbiome revealed by metagenomics and culture.</title>
        <authorList>
            <person name="Gilroy R."/>
            <person name="Ravi A."/>
            <person name="Getino M."/>
            <person name="Pursley I."/>
            <person name="Horton D.L."/>
            <person name="Alikhan N.F."/>
            <person name="Baker D."/>
            <person name="Gharbi K."/>
            <person name="Hall N."/>
            <person name="Watson M."/>
            <person name="Adriaenssens E.M."/>
            <person name="Foster-Nyarko E."/>
            <person name="Jarju S."/>
            <person name="Secka A."/>
            <person name="Antonio M."/>
            <person name="Oren A."/>
            <person name="Chaudhuri R.R."/>
            <person name="La Ragione R."/>
            <person name="Hildebrand F."/>
            <person name="Pallen M.J."/>
        </authorList>
    </citation>
    <scope>NUCLEOTIDE SEQUENCE</scope>
    <source>
        <strain evidence="2">2889</strain>
    </source>
</reference>
<dbReference type="SUPFAM" id="SSF56925">
    <property type="entry name" value="OMPA-like"/>
    <property type="match status" value="1"/>
</dbReference>
<sequence length="245" mass="28266">MGKRFFVRLLLCLPLLVLLPQRAFSIGKMPPNAPLYDNKLFHFGFSLGMNFMDFSIGTDRNLGFEGDTILSVRHRSQPGFAVGVVTDLRMGKYFNLRFIPTFSMGTRSLEYTMDEGEAGIIKDRQDIESIMLFLPLEVKWKAARINNSRPYVTAGFQYTLDMANRKMEEGSNPESEEYKMKLNPHDLGVTVGLGWDFFLPFNNKIALELKAYFGFMDVLFRENNKYTDRITRLNSRMIQLSVTFE</sequence>
<dbReference type="Proteomes" id="UP000823612">
    <property type="component" value="Unassembled WGS sequence"/>
</dbReference>
<comment type="caution">
    <text evidence="2">The sequence shown here is derived from an EMBL/GenBank/DDBJ whole genome shotgun (WGS) entry which is preliminary data.</text>
</comment>
<protein>
    <submittedName>
        <fullName evidence="2">PorT family protein</fullName>
    </submittedName>
</protein>
<reference evidence="2" key="1">
    <citation type="submission" date="2020-10" db="EMBL/GenBank/DDBJ databases">
        <authorList>
            <person name="Gilroy R."/>
        </authorList>
    </citation>
    <scope>NUCLEOTIDE SEQUENCE</scope>
    <source>
        <strain evidence="2">2889</strain>
    </source>
</reference>
<name>A0A9D9DTA9_9BACT</name>
<dbReference type="AlphaFoldDB" id="A0A9D9DTA9"/>
<evidence type="ECO:0000259" key="1">
    <source>
        <dbReference type="Pfam" id="PF13568"/>
    </source>
</evidence>
<proteinExistence type="predicted"/>
<gene>
    <name evidence="2" type="ORF">IAB08_04685</name>
</gene>
<evidence type="ECO:0000313" key="2">
    <source>
        <dbReference type="EMBL" id="MBO8432570.1"/>
    </source>
</evidence>